<dbReference type="PANTHER" id="PTHR41930:SF1">
    <property type="entry name" value="DEPHOSPHO-COA KINASE"/>
    <property type="match status" value="1"/>
</dbReference>
<protein>
    <recommendedName>
        <fullName evidence="3">Dephospho-CoA kinase</fullName>
    </recommendedName>
</protein>
<comment type="caution">
    <text evidence="1">The sequence shown here is derived from an EMBL/GenBank/DDBJ whole genome shotgun (WGS) entry which is preliminary data.</text>
</comment>
<dbReference type="SUPFAM" id="SSF52540">
    <property type="entry name" value="P-loop containing nucleoside triphosphate hydrolases"/>
    <property type="match status" value="1"/>
</dbReference>
<sequence>MRLFQGRKILLLAGLAGTGKTTASGFFRSFNIPVVRMGDVTDRYLRREKLVLDETNESKVRRNLRLKYGSDYYARETLPKVANKLNSSRLVIVEGLRSEEERQTFLKEFGNCRLLYLEVPSGLRKERLLKRKNRPLKLRQIELRENYEKINLGTDRLKKEADYFIKNSGTLSDLKEEIKELVKKISND</sequence>
<dbReference type="Gene3D" id="3.40.50.300">
    <property type="entry name" value="P-loop containing nucleotide triphosphate hydrolases"/>
    <property type="match status" value="1"/>
</dbReference>
<dbReference type="InterPro" id="IPR027417">
    <property type="entry name" value="P-loop_NTPase"/>
</dbReference>
<organism evidence="1 2">
    <name type="scientific">Candidatus Gottesmanbacteria bacterium GW2011_GWA2_42_18</name>
    <dbReference type="NCBI Taxonomy" id="1618442"/>
    <lineage>
        <taxon>Bacteria</taxon>
        <taxon>Candidatus Gottesmaniibacteriota</taxon>
    </lineage>
</organism>
<dbReference type="Proteomes" id="UP000034320">
    <property type="component" value="Unassembled WGS sequence"/>
</dbReference>
<accession>A0A0G0ZAJ3</accession>
<dbReference type="PANTHER" id="PTHR41930">
    <property type="entry name" value="UPF0200 PROTEIN MJ1399"/>
    <property type="match status" value="1"/>
</dbReference>
<dbReference type="AlphaFoldDB" id="A0A0G0ZAJ3"/>
<dbReference type="Pfam" id="PF13238">
    <property type="entry name" value="AAA_18"/>
    <property type="match status" value="1"/>
</dbReference>
<name>A0A0G0ZAJ3_9BACT</name>
<proteinExistence type="predicted"/>
<evidence type="ECO:0000313" key="2">
    <source>
        <dbReference type="Proteomes" id="UP000034320"/>
    </source>
</evidence>
<evidence type="ECO:0008006" key="3">
    <source>
        <dbReference type="Google" id="ProtNLM"/>
    </source>
</evidence>
<reference evidence="1 2" key="1">
    <citation type="journal article" date="2015" name="Nature">
        <title>rRNA introns, odd ribosomes, and small enigmatic genomes across a large radiation of phyla.</title>
        <authorList>
            <person name="Brown C.T."/>
            <person name="Hug L.A."/>
            <person name="Thomas B.C."/>
            <person name="Sharon I."/>
            <person name="Castelle C.J."/>
            <person name="Singh A."/>
            <person name="Wilkins M.J."/>
            <person name="Williams K.H."/>
            <person name="Banfield J.F."/>
        </authorList>
    </citation>
    <scope>NUCLEOTIDE SEQUENCE [LARGE SCALE GENOMIC DNA]</scope>
</reference>
<evidence type="ECO:0000313" key="1">
    <source>
        <dbReference type="EMBL" id="KKS45720.1"/>
    </source>
</evidence>
<dbReference type="EMBL" id="LCDD01000030">
    <property type="protein sequence ID" value="KKS45720.1"/>
    <property type="molecule type" value="Genomic_DNA"/>
</dbReference>
<gene>
    <name evidence="1" type="ORF">UV09_C0030G0009</name>
</gene>